<dbReference type="EMBL" id="JAGDFM010000553">
    <property type="protein sequence ID" value="KAG7377273.1"/>
    <property type="molecule type" value="Genomic_DNA"/>
</dbReference>
<organism evidence="2 3">
    <name type="scientific">Phytophthora pseudosyringae</name>
    <dbReference type="NCBI Taxonomy" id="221518"/>
    <lineage>
        <taxon>Eukaryota</taxon>
        <taxon>Sar</taxon>
        <taxon>Stramenopiles</taxon>
        <taxon>Oomycota</taxon>
        <taxon>Peronosporomycetes</taxon>
        <taxon>Peronosporales</taxon>
        <taxon>Peronosporaceae</taxon>
        <taxon>Phytophthora</taxon>
    </lineage>
</organism>
<feature type="domain" description="WLGC" evidence="1">
    <location>
        <begin position="57"/>
        <end position="119"/>
    </location>
</feature>
<reference evidence="2" key="1">
    <citation type="submission" date="2021-02" db="EMBL/GenBank/DDBJ databases">
        <authorList>
            <person name="Palmer J.M."/>
        </authorList>
    </citation>
    <scope>NUCLEOTIDE SEQUENCE</scope>
    <source>
        <strain evidence="2">SCRP734</strain>
    </source>
</reference>
<evidence type="ECO:0000313" key="3">
    <source>
        <dbReference type="Proteomes" id="UP000694044"/>
    </source>
</evidence>
<name>A0A8T1VAG7_9STRA</name>
<gene>
    <name evidence="2" type="ORF">PHYPSEUDO_011946</name>
</gene>
<dbReference type="OrthoDB" id="120183at2759"/>
<dbReference type="InterPro" id="IPR058256">
    <property type="entry name" value="WLGC"/>
</dbReference>
<comment type="caution">
    <text evidence="2">The sequence shown here is derived from an EMBL/GenBank/DDBJ whole genome shotgun (WGS) entry which is preliminary data.</text>
</comment>
<sequence length="119" mass="13107">MRTTTTTCLMDDSDPGLAVTPFLGSAATKKAFEDFSSGICQDSVFDQAGFSIFPSKETIDMCDGILYRQCFLPAGNITGICYNTRFQVLSCLPDVNYIELRRAEIRKGIGPKCDVVEEK</sequence>
<dbReference type="AlphaFoldDB" id="A0A8T1VAG7"/>
<accession>A0A8T1VAG7</accession>
<keyword evidence="3" id="KW-1185">Reference proteome</keyword>
<dbReference type="Pfam" id="PF26605">
    <property type="entry name" value="WLGC"/>
    <property type="match status" value="1"/>
</dbReference>
<evidence type="ECO:0000259" key="1">
    <source>
        <dbReference type="Pfam" id="PF26605"/>
    </source>
</evidence>
<protein>
    <recommendedName>
        <fullName evidence="1">WLGC domain-containing protein</fullName>
    </recommendedName>
</protein>
<evidence type="ECO:0000313" key="2">
    <source>
        <dbReference type="EMBL" id="KAG7377273.1"/>
    </source>
</evidence>
<proteinExistence type="predicted"/>
<dbReference type="Proteomes" id="UP000694044">
    <property type="component" value="Unassembled WGS sequence"/>
</dbReference>